<sequence length="108" mass="11766">MPVIPKIPKAEELPRNATAGFLGIMGIVSEDVDTNKVSITQLSRNSKHINDTVFQTPNPKCPTTTSYADQILAEDGRRTNVITMLNSQGTTKALQENLPMPLLNNSSD</sequence>
<evidence type="ECO:0000313" key="1">
    <source>
        <dbReference type="EMBL" id="BAD61498.1"/>
    </source>
</evidence>
<organism evidence="1">
    <name type="scientific">Oryza sativa subsp. japonica</name>
    <name type="common">Rice</name>
    <dbReference type="NCBI Taxonomy" id="39947"/>
    <lineage>
        <taxon>Eukaryota</taxon>
        <taxon>Viridiplantae</taxon>
        <taxon>Streptophyta</taxon>
        <taxon>Embryophyta</taxon>
        <taxon>Tracheophyta</taxon>
        <taxon>Spermatophyta</taxon>
        <taxon>Magnoliopsida</taxon>
        <taxon>Liliopsida</taxon>
        <taxon>Poales</taxon>
        <taxon>Poaceae</taxon>
        <taxon>BOP clade</taxon>
        <taxon>Oryzoideae</taxon>
        <taxon>Oryzeae</taxon>
        <taxon>Oryzinae</taxon>
        <taxon>Oryza</taxon>
        <taxon>Oryza sativa</taxon>
    </lineage>
</organism>
<proteinExistence type="predicted"/>
<accession>Q5ZBK8</accession>
<reference evidence="1" key="1">
    <citation type="journal article" date="2002" name="Nature">
        <title>The genome sequence and structure of rice chromosome 1.</title>
        <authorList>
            <person name="Sasaki T."/>
            <person name="Matsumoto T."/>
            <person name="Yamamoto K."/>
            <person name="Sakata K."/>
            <person name="Baba T."/>
            <person name="Katayose Y."/>
            <person name="Wu J."/>
            <person name="Niimura Y."/>
            <person name="Cheng Z."/>
            <person name="Nagamura Y."/>
            <person name="Antonio B.A."/>
            <person name="Kanamori H."/>
            <person name="Hosokawa S."/>
            <person name="Masukawa M."/>
            <person name="Arikawa K."/>
            <person name="Chiden Y."/>
            <person name="Hayashi M."/>
            <person name="Okamoto M."/>
            <person name="Ando T."/>
            <person name="Aoki H."/>
            <person name="Arita K."/>
            <person name="Hamada M."/>
            <person name="Harada C."/>
            <person name="Hijishita S."/>
            <person name="Honda M."/>
            <person name="Ichikawa Y."/>
            <person name="Idonuma A."/>
            <person name="Iijima M."/>
            <person name="Ikeda M."/>
            <person name="Ikeno M."/>
            <person name="Itoh S."/>
            <person name="Itoh T."/>
            <person name="Itoh Y."/>
            <person name="Itoh Y."/>
            <person name="Iwabuchi A."/>
            <person name="Kamiya K."/>
            <person name="Karasawa W."/>
            <person name="Katagiri S."/>
            <person name="Kikuta A."/>
            <person name="Kobayashi N."/>
            <person name="Kono I."/>
            <person name="Machita K."/>
            <person name="Maehara T."/>
            <person name="Mizuno H."/>
            <person name="Mizubayashi T."/>
            <person name="Mukai Y."/>
            <person name="Nagasaki H."/>
            <person name="Nakashima M."/>
            <person name="Nakama Y."/>
            <person name="Nakamichi Y."/>
            <person name="Nakamura M."/>
            <person name="Namiki N."/>
            <person name="Negishi M."/>
            <person name="Ohta I."/>
            <person name="Ono N."/>
            <person name="Saji S."/>
            <person name="Sakai K."/>
            <person name="Shibata M."/>
            <person name="Shimokawa T."/>
            <person name="Shomura A."/>
            <person name="Song J."/>
            <person name="Takazaki Y."/>
            <person name="Terasawa K."/>
            <person name="Tsuji K."/>
            <person name="Waki K."/>
            <person name="Yamagata H."/>
            <person name="Yamane H."/>
            <person name="Yoshiki S."/>
            <person name="Yoshihara R."/>
            <person name="Yukawa K."/>
            <person name="Zhong H."/>
            <person name="Iwama H."/>
            <person name="Endo T."/>
            <person name="Ito H."/>
            <person name="Hahn J.H."/>
            <person name="Kim H.I."/>
            <person name="Eun M.Y."/>
            <person name="Yano M."/>
            <person name="Jiang J."/>
            <person name="Gojobori T."/>
        </authorList>
    </citation>
    <scope>NUCLEOTIDE SEQUENCE [LARGE SCALE GENOMIC DNA]</scope>
</reference>
<name>Q5ZBK8_ORYSJ</name>
<gene>
    <name evidence="1" type="primary">P0024G09.46</name>
</gene>
<protein>
    <submittedName>
        <fullName evidence="1">Uncharacterized protein</fullName>
    </submittedName>
</protein>
<dbReference type="Proteomes" id="UP000817658">
    <property type="component" value="Chromosome 1"/>
</dbReference>
<dbReference type="EMBL" id="AP003311">
    <property type="protein sequence ID" value="BAD61498.1"/>
    <property type="molecule type" value="Genomic_DNA"/>
</dbReference>
<dbReference type="AlphaFoldDB" id="Q5ZBK8"/>